<dbReference type="InterPro" id="IPR025870">
    <property type="entry name" value="Glyoxalase-like_dom"/>
</dbReference>
<dbReference type="Pfam" id="PF13468">
    <property type="entry name" value="Glyoxalase_3"/>
    <property type="match status" value="1"/>
</dbReference>
<dbReference type="Proteomes" id="UP001227101">
    <property type="component" value="Chromosome"/>
</dbReference>
<dbReference type="InterPro" id="IPR037523">
    <property type="entry name" value="VOC_core"/>
</dbReference>
<protein>
    <submittedName>
        <fullName evidence="2">VOC family protein</fullName>
    </submittedName>
</protein>
<reference evidence="2 3" key="1">
    <citation type="submission" date="2023-06" db="EMBL/GenBank/DDBJ databases">
        <authorList>
            <person name="Oyuntsetseg B."/>
            <person name="Kim S.B."/>
        </authorList>
    </citation>
    <scope>NUCLEOTIDE SEQUENCE [LARGE SCALE GENOMIC DNA]</scope>
    <source>
        <strain evidence="2 3">2-2</strain>
    </source>
</reference>
<feature type="domain" description="VOC" evidence="1">
    <location>
        <begin position="4"/>
        <end position="138"/>
    </location>
</feature>
<evidence type="ECO:0000259" key="1">
    <source>
        <dbReference type="PROSITE" id="PS51819"/>
    </source>
</evidence>
<name>A0ABY8Y1U5_9PSEU</name>
<dbReference type="EMBL" id="CP127173">
    <property type="protein sequence ID" value="WIV61943.1"/>
    <property type="molecule type" value="Genomic_DNA"/>
</dbReference>
<dbReference type="Gene3D" id="3.10.180.10">
    <property type="entry name" value="2,3-Dihydroxybiphenyl 1,2-Dioxygenase, domain 1"/>
    <property type="match status" value="1"/>
</dbReference>
<organism evidence="2 3">
    <name type="scientific">Amycolatopsis nalaikhensis</name>
    <dbReference type="NCBI Taxonomy" id="715472"/>
    <lineage>
        <taxon>Bacteria</taxon>
        <taxon>Bacillati</taxon>
        <taxon>Actinomycetota</taxon>
        <taxon>Actinomycetes</taxon>
        <taxon>Pseudonocardiales</taxon>
        <taxon>Pseudonocardiaceae</taxon>
        <taxon>Amycolatopsis</taxon>
    </lineage>
</organism>
<proteinExistence type="predicted"/>
<sequence length="207" mass="21760">MSSVLDHLVYAGPDLAEAVARVTELTGVTPAPGGSHAGWGTANHLADLGAGMYLEVIGPDPAQPEPEAPRPFGIDELTEPALVAWAVRTTDIDATIAAARAHGFDPGDAQEMSRRTADGEVLRWRLTPPGTPGTLRPFLIDWGTTPHPTTRGLPSLPLLMVTGTHPDPDSVLAVTDALGLELLVRRADRPSLVAALRTPQGRQVALS</sequence>
<keyword evidence="3" id="KW-1185">Reference proteome</keyword>
<accession>A0ABY8Y1U5</accession>
<dbReference type="PANTHER" id="PTHR40265">
    <property type="entry name" value="BLL2707 PROTEIN"/>
    <property type="match status" value="1"/>
</dbReference>
<dbReference type="PROSITE" id="PS51819">
    <property type="entry name" value="VOC"/>
    <property type="match status" value="1"/>
</dbReference>
<evidence type="ECO:0000313" key="3">
    <source>
        <dbReference type="Proteomes" id="UP001227101"/>
    </source>
</evidence>
<dbReference type="InterPro" id="IPR029068">
    <property type="entry name" value="Glyas_Bleomycin-R_OHBP_Dase"/>
</dbReference>
<evidence type="ECO:0000313" key="2">
    <source>
        <dbReference type="EMBL" id="WIV61943.1"/>
    </source>
</evidence>
<gene>
    <name evidence="2" type="ORF">QP939_06445</name>
</gene>
<dbReference type="SUPFAM" id="SSF54593">
    <property type="entry name" value="Glyoxalase/Bleomycin resistance protein/Dihydroxybiphenyl dioxygenase"/>
    <property type="match status" value="1"/>
</dbReference>
<dbReference type="PANTHER" id="PTHR40265:SF1">
    <property type="entry name" value="GLYOXALASE-LIKE DOMAIN-CONTAINING PROTEIN"/>
    <property type="match status" value="1"/>
</dbReference>